<proteinExistence type="predicted"/>
<evidence type="ECO:0000313" key="1">
    <source>
        <dbReference type="EnsemblPlants" id="Kaladp0039s0712.1.v1.1.CDS.1"/>
    </source>
</evidence>
<protein>
    <submittedName>
        <fullName evidence="1">Uncharacterized protein</fullName>
    </submittedName>
</protein>
<accession>A0A7N0TMI7</accession>
<evidence type="ECO:0000313" key="2">
    <source>
        <dbReference type="Proteomes" id="UP000594263"/>
    </source>
</evidence>
<organism evidence="1 2">
    <name type="scientific">Kalanchoe fedtschenkoi</name>
    <name type="common">Lavender scallops</name>
    <name type="synonym">South American air plant</name>
    <dbReference type="NCBI Taxonomy" id="63787"/>
    <lineage>
        <taxon>Eukaryota</taxon>
        <taxon>Viridiplantae</taxon>
        <taxon>Streptophyta</taxon>
        <taxon>Embryophyta</taxon>
        <taxon>Tracheophyta</taxon>
        <taxon>Spermatophyta</taxon>
        <taxon>Magnoliopsida</taxon>
        <taxon>eudicotyledons</taxon>
        <taxon>Gunneridae</taxon>
        <taxon>Pentapetalae</taxon>
        <taxon>Saxifragales</taxon>
        <taxon>Crassulaceae</taxon>
        <taxon>Kalanchoe</taxon>
    </lineage>
</organism>
<dbReference type="AlphaFoldDB" id="A0A7N0TMI7"/>
<keyword evidence="2" id="KW-1185">Reference proteome</keyword>
<dbReference type="Gramene" id="Kaladp0039s0712.1.v1.1">
    <property type="protein sequence ID" value="Kaladp0039s0712.1.v1.1.CDS.1"/>
    <property type="gene ID" value="Kaladp0039s0712.v1.1"/>
</dbReference>
<sequence length="64" mass="7745">MIMCCLSSNCLVPQSLHLVWFVATFRQEEEIFVDVRRQFGSFKHVVQDRRPVTMVWMLYFINYV</sequence>
<name>A0A7N0TMI7_KALFE</name>
<dbReference type="Proteomes" id="UP000594263">
    <property type="component" value="Unplaced"/>
</dbReference>
<reference evidence="1" key="1">
    <citation type="submission" date="2021-01" db="UniProtKB">
        <authorList>
            <consortium name="EnsemblPlants"/>
        </authorList>
    </citation>
    <scope>IDENTIFICATION</scope>
</reference>
<dbReference type="EnsemblPlants" id="Kaladp0039s0712.1.v1.1">
    <property type="protein sequence ID" value="Kaladp0039s0712.1.v1.1.CDS.1"/>
    <property type="gene ID" value="Kaladp0039s0712.v1.1"/>
</dbReference>